<reference evidence="1" key="1">
    <citation type="submission" date="2019-11" db="EMBL/GenBank/DDBJ databases">
        <title>Nori genome reveals adaptations in red seaweeds to the harsh intertidal environment.</title>
        <authorList>
            <person name="Wang D."/>
            <person name="Mao Y."/>
        </authorList>
    </citation>
    <scope>NUCLEOTIDE SEQUENCE</scope>
    <source>
        <tissue evidence="1">Gametophyte</tissue>
    </source>
</reference>
<accession>A0ACC3C7K5</accession>
<sequence>MRWRMRRRPLRRRRRRRLSPRRPSAGLWVGTPLPGHSCRVSPLPRRPSAPLPLTPPSSDACLAWTSPLSSEGPCRREAATRGSAAKRPLSPTPAMLPVATRAAPPSPRLHGESEPAKMVQKGRAAKTARTATAAGLAAVSGGGRLGCAAAAATYWRRGRGRPVDWSVGRGGTANGSAAAAGLCPADGLLGLGTAGQSGRPEESWGEGGRRVQRTPPLPHLVAHPPILPSSILPSSHPPILSCSHPPILPPSHRSIPCPHSRHAALAELPCSSWTDYPGWGRCVGGVAFVGKAYACPPDHAGCVGVGKVGGGG</sequence>
<dbReference type="Proteomes" id="UP000798662">
    <property type="component" value="Chromosome 2"/>
</dbReference>
<gene>
    <name evidence="1" type="ORF">I4F81_008241</name>
</gene>
<protein>
    <submittedName>
        <fullName evidence="1">Uncharacterized protein</fullName>
    </submittedName>
</protein>
<keyword evidence="2" id="KW-1185">Reference proteome</keyword>
<evidence type="ECO:0000313" key="1">
    <source>
        <dbReference type="EMBL" id="KAK1865716.1"/>
    </source>
</evidence>
<evidence type="ECO:0000313" key="2">
    <source>
        <dbReference type="Proteomes" id="UP000798662"/>
    </source>
</evidence>
<comment type="caution">
    <text evidence="1">The sequence shown here is derived from an EMBL/GenBank/DDBJ whole genome shotgun (WGS) entry which is preliminary data.</text>
</comment>
<proteinExistence type="predicted"/>
<name>A0ACC3C7K5_PYRYE</name>
<dbReference type="EMBL" id="CM020619">
    <property type="protein sequence ID" value="KAK1865716.1"/>
    <property type="molecule type" value="Genomic_DNA"/>
</dbReference>
<organism evidence="1 2">
    <name type="scientific">Pyropia yezoensis</name>
    <name type="common">Susabi-nori</name>
    <name type="synonym">Porphyra yezoensis</name>
    <dbReference type="NCBI Taxonomy" id="2788"/>
    <lineage>
        <taxon>Eukaryota</taxon>
        <taxon>Rhodophyta</taxon>
        <taxon>Bangiophyceae</taxon>
        <taxon>Bangiales</taxon>
        <taxon>Bangiaceae</taxon>
        <taxon>Pyropia</taxon>
    </lineage>
</organism>